<dbReference type="SUPFAM" id="SSF46785">
    <property type="entry name" value="Winged helix' DNA-binding domain"/>
    <property type="match status" value="1"/>
</dbReference>
<dbReference type="Gene3D" id="1.10.10.10">
    <property type="entry name" value="Winged helix-like DNA-binding domain superfamily/Winged helix DNA-binding domain"/>
    <property type="match status" value="1"/>
</dbReference>
<dbReference type="PROSITE" id="PS51063">
    <property type="entry name" value="HTH_CRP_2"/>
    <property type="match status" value="1"/>
</dbReference>
<dbReference type="Gene3D" id="2.60.120.10">
    <property type="entry name" value="Jelly Rolls"/>
    <property type="match status" value="1"/>
</dbReference>
<dbReference type="GO" id="GO:0003677">
    <property type="term" value="F:DNA binding"/>
    <property type="evidence" value="ECO:0007669"/>
    <property type="project" value="UniProtKB-KW"/>
</dbReference>
<keyword evidence="5" id="KW-0418">Kinase</keyword>
<dbReference type="Pfam" id="PF13545">
    <property type="entry name" value="HTH_Crp_2"/>
    <property type="match status" value="1"/>
</dbReference>
<reference evidence="5 6" key="1">
    <citation type="submission" date="2013-05" db="EMBL/GenBank/DDBJ databases">
        <title>Draft genome sequence of Rubidibacter lacunae KORDI 51-2.</title>
        <authorList>
            <person name="Choi D.H."/>
            <person name="Noh J.H."/>
            <person name="Kwon K.-K."/>
            <person name="Lee J.-H."/>
            <person name="Ryu J.-Y."/>
        </authorList>
    </citation>
    <scope>NUCLEOTIDE SEQUENCE [LARGE SCALE GENOMIC DNA]</scope>
    <source>
        <strain evidence="5 6">KORDI 51-2</strain>
    </source>
</reference>
<dbReference type="SMART" id="SM00419">
    <property type="entry name" value="HTH_CRP"/>
    <property type="match status" value="1"/>
</dbReference>
<dbReference type="InterPro" id="IPR012318">
    <property type="entry name" value="HTH_CRP"/>
</dbReference>
<evidence type="ECO:0000256" key="2">
    <source>
        <dbReference type="ARBA" id="ARBA00023125"/>
    </source>
</evidence>
<dbReference type="InterPro" id="IPR014710">
    <property type="entry name" value="RmlC-like_jellyroll"/>
</dbReference>
<dbReference type="Pfam" id="PF00027">
    <property type="entry name" value="cNMP_binding"/>
    <property type="match status" value="1"/>
</dbReference>
<organism evidence="5 6">
    <name type="scientific">Rubidibacter lacunae KORDI 51-2</name>
    <dbReference type="NCBI Taxonomy" id="582515"/>
    <lineage>
        <taxon>Bacteria</taxon>
        <taxon>Bacillati</taxon>
        <taxon>Cyanobacteriota</taxon>
        <taxon>Cyanophyceae</taxon>
        <taxon>Oscillatoriophycideae</taxon>
        <taxon>Chroococcales</taxon>
        <taxon>Aphanothecaceae</taxon>
        <taxon>Rubidibacter</taxon>
    </lineage>
</organism>
<dbReference type="AlphaFoldDB" id="U5DNW2"/>
<dbReference type="SUPFAM" id="SSF51206">
    <property type="entry name" value="cAMP-binding domain-like"/>
    <property type="match status" value="1"/>
</dbReference>
<dbReference type="CDD" id="cd00038">
    <property type="entry name" value="CAP_ED"/>
    <property type="match status" value="1"/>
</dbReference>
<comment type="caution">
    <text evidence="5">The sequence shown here is derived from an EMBL/GenBank/DDBJ whole genome shotgun (WGS) entry which is preliminary data.</text>
</comment>
<accession>U5DNW2</accession>
<sequence length="193" mass="22170">MLKSRLAYQTVSTSLYRDFRRRETLPSSPDLLWQIESGLARSITWTDKGKIVTLGLWGPGSIFGESLSLIRPYDVECITPLTAFMLPRDSGPYLESLLDRVSCMQQLYCIMQVKHAKSRLMEFLCWLARQFGRLEAEWYYFDLHLSHQIIAETIGLERVTVTRMLGGLEQEGLLERVSKTAFKISPAKSFLNP</sequence>
<name>U5DNW2_9CHRO</name>
<dbReference type="OrthoDB" id="581549at2"/>
<dbReference type="PATRIC" id="fig|582515.4.peg.1136"/>
<keyword evidence="1" id="KW-0805">Transcription regulation</keyword>
<dbReference type="InterPro" id="IPR036388">
    <property type="entry name" value="WH-like_DNA-bd_sf"/>
</dbReference>
<evidence type="ECO:0000313" key="6">
    <source>
        <dbReference type="Proteomes" id="UP000016960"/>
    </source>
</evidence>
<dbReference type="eggNOG" id="COG0664">
    <property type="taxonomic scope" value="Bacteria"/>
</dbReference>
<dbReference type="InterPro" id="IPR036390">
    <property type="entry name" value="WH_DNA-bd_sf"/>
</dbReference>
<protein>
    <submittedName>
        <fullName evidence="5">Catabolite gene activator and regulatory subunit of cAMP-dependent protein kinase</fullName>
    </submittedName>
</protein>
<dbReference type="InParanoid" id="U5DNW2"/>
<evidence type="ECO:0000256" key="3">
    <source>
        <dbReference type="ARBA" id="ARBA00023163"/>
    </source>
</evidence>
<proteinExistence type="predicted"/>
<keyword evidence="5" id="KW-0808">Transferase</keyword>
<evidence type="ECO:0000259" key="4">
    <source>
        <dbReference type="PROSITE" id="PS51063"/>
    </source>
</evidence>
<dbReference type="GO" id="GO:0006355">
    <property type="term" value="P:regulation of DNA-templated transcription"/>
    <property type="evidence" value="ECO:0007669"/>
    <property type="project" value="InterPro"/>
</dbReference>
<feature type="domain" description="HTH crp-type" evidence="4">
    <location>
        <begin position="114"/>
        <end position="188"/>
    </location>
</feature>
<keyword evidence="3" id="KW-0804">Transcription</keyword>
<dbReference type="CDD" id="cd00092">
    <property type="entry name" value="HTH_CRP"/>
    <property type="match status" value="1"/>
</dbReference>
<evidence type="ECO:0000256" key="1">
    <source>
        <dbReference type="ARBA" id="ARBA00023015"/>
    </source>
</evidence>
<dbReference type="GO" id="GO:0016301">
    <property type="term" value="F:kinase activity"/>
    <property type="evidence" value="ECO:0007669"/>
    <property type="project" value="UniProtKB-KW"/>
</dbReference>
<dbReference type="InterPro" id="IPR018490">
    <property type="entry name" value="cNMP-bd_dom_sf"/>
</dbReference>
<keyword evidence="6" id="KW-1185">Reference proteome</keyword>
<keyword evidence="2" id="KW-0238">DNA-binding</keyword>
<dbReference type="PRINTS" id="PR00034">
    <property type="entry name" value="HTHCRP"/>
</dbReference>
<dbReference type="InterPro" id="IPR000595">
    <property type="entry name" value="cNMP-bd_dom"/>
</dbReference>
<gene>
    <name evidence="5" type="ORF">KR51_00010210</name>
</gene>
<dbReference type="STRING" id="582515.KR51_00010210"/>
<dbReference type="Proteomes" id="UP000016960">
    <property type="component" value="Unassembled WGS sequence"/>
</dbReference>
<dbReference type="RefSeq" id="WP_022605315.1">
    <property type="nucleotide sequence ID" value="NZ_ASSJ01000027.1"/>
</dbReference>
<dbReference type="EMBL" id="ASSJ01000027">
    <property type="protein sequence ID" value="ERN42294.1"/>
    <property type="molecule type" value="Genomic_DNA"/>
</dbReference>
<evidence type="ECO:0000313" key="5">
    <source>
        <dbReference type="EMBL" id="ERN42294.1"/>
    </source>
</evidence>